<dbReference type="PROSITE" id="PS51257">
    <property type="entry name" value="PROKAR_LIPOPROTEIN"/>
    <property type="match status" value="1"/>
</dbReference>
<protein>
    <recommendedName>
        <fullName evidence="3">Orphan protein</fullName>
    </recommendedName>
</protein>
<gene>
    <name evidence="1" type="ORF">ADS77_13430</name>
</gene>
<evidence type="ECO:0000313" key="1">
    <source>
        <dbReference type="EMBL" id="KPH61948.1"/>
    </source>
</evidence>
<dbReference type="OrthoDB" id="6312485at2"/>
<dbReference type="PATRIC" id="fig|187330.3.peg.1115"/>
<dbReference type="RefSeq" id="WP_054204252.1">
    <property type="nucleotide sequence ID" value="NZ_LHPH01000015.1"/>
</dbReference>
<dbReference type="Proteomes" id="UP000037848">
    <property type="component" value="Unassembled WGS sequence"/>
</dbReference>
<keyword evidence="2" id="KW-1185">Reference proteome</keyword>
<dbReference type="STRING" id="187330.AMS58_06630"/>
<proteinExistence type="predicted"/>
<accession>A0A0N0LYN8</accession>
<reference evidence="1 2" key="1">
    <citation type="submission" date="2015-08" db="EMBL/GenBank/DDBJ databases">
        <title>Draft Genome Sequence of Pseudoalteromonas porphyrae UCD-SED14.</title>
        <authorList>
            <person name="Coil D.A."/>
            <person name="Jospin G."/>
            <person name="Lee R.D."/>
            <person name="Eisen J.A."/>
        </authorList>
    </citation>
    <scope>NUCLEOTIDE SEQUENCE [LARGE SCALE GENOMIC DNA]</scope>
    <source>
        <strain evidence="1 2">UCD-SED14</strain>
    </source>
</reference>
<name>A0A0N0LYN8_9GAMM</name>
<dbReference type="AlphaFoldDB" id="A0A0N0LYN8"/>
<comment type="caution">
    <text evidence="1">The sequence shown here is derived from an EMBL/GenBank/DDBJ whole genome shotgun (WGS) entry which is preliminary data.</text>
</comment>
<sequence length="79" mass="8734">MNSLIKLSSVAVFVTLFSGCQNQIENPEMQQCAQQNYQCEVNCEQQSTGEGLVHKVCSTKCIEAYNQCKTNAEALGNVR</sequence>
<dbReference type="EMBL" id="LHPH01000015">
    <property type="protein sequence ID" value="KPH61948.1"/>
    <property type="molecule type" value="Genomic_DNA"/>
</dbReference>
<evidence type="ECO:0008006" key="3">
    <source>
        <dbReference type="Google" id="ProtNLM"/>
    </source>
</evidence>
<organism evidence="1 2">
    <name type="scientific">Pseudoalteromonas porphyrae</name>
    <dbReference type="NCBI Taxonomy" id="187330"/>
    <lineage>
        <taxon>Bacteria</taxon>
        <taxon>Pseudomonadati</taxon>
        <taxon>Pseudomonadota</taxon>
        <taxon>Gammaproteobacteria</taxon>
        <taxon>Alteromonadales</taxon>
        <taxon>Pseudoalteromonadaceae</taxon>
        <taxon>Pseudoalteromonas</taxon>
    </lineage>
</organism>
<evidence type="ECO:0000313" key="2">
    <source>
        <dbReference type="Proteomes" id="UP000037848"/>
    </source>
</evidence>